<dbReference type="Pfam" id="PF00702">
    <property type="entry name" value="Hydrolase"/>
    <property type="match status" value="1"/>
</dbReference>
<dbReference type="VEuPathDB" id="MicrosporidiaDB:HERIO_1286"/>
<evidence type="ECO:0000256" key="1">
    <source>
        <dbReference type="SAM" id="SignalP"/>
    </source>
</evidence>
<evidence type="ECO:0000313" key="3">
    <source>
        <dbReference type="Proteomes" id="UP000192501"/>
    </source>
</evidence>
<comment type="caution">
    <text evidence="2">The sequence shown here is derived from an EMBL/GenBank/DDBJ whole genome shotgun (WGS) entry which is preliminary data.</text>
</comment>
<dbReference type="VEuPathDB" id="MicrosporidiaDB:A0H76_2577"/>
<accession>A0A1X0QF54</accession>
<dbReference type="Proteomes" id="UP000192501">
    <property type="component" value="Unassembled WGS sequence"/>
</dbReference>
<dbReference type="EMBL" id="LTAI01000726">
    <property type="protein sequence ID" value="ORD98396.1"/>
    <property type="molecule type" value="Genomic_DNA"/>
</dbReference>
<gene>
    <name evidence="2" type="ORF">A0H76_2577</name>
</gene>
<feature type="chain" id="PRO_5012868684" evidence="1">
    <location>
        <begin position="18"/>
        <end position="239"/>
    </location>
</feature>
<reference evidence="2 3" key="1">
    <citation type="journal article" date="2017" name="Environ. Microbiol.">
        <title>Decay of the glycolytic pathway and adaptation to intranuclear parasitism within Enterocytozoonidae microsporidia.</title>
        <authorList>
            <person name="Wiredu Boakye D."/>
            <person name="Jaroenlak P."/>
            <person name="Prachumwat A."/>
            <person name="Williams T.A."/>
            <person name="Bateman K.S."/>
            <person name="Itsathitphaisarn O."/>
            <person name="Sritunyalucksana K."/>
            <person name="Paszkiewicz K.H."/>
            <person name="Moore K.A."/>
            <person name="Stentiford G.D."/>
            <person name="Williams B.A."/>
        </authorList>
    </citation>
    <scope>NUCLEOTIDE SEQUENCE [LARGE SCALE GENOMIC DNA]</scope>
    <source>
        <strain evidence="3">canceri</strain>
    </source>
</reference>
<sequence>MLGLIECLCFLIKSLKADNIPVYVPITSLKKLKSLQKGYISDDRVLVFDIDNTLYKSKGINNNIERFTSWLKKRTSPEGFKQYLKGRSNMGSFNLTLNVLNIDQQEFIDFTDEKIKNIPKYSKDNDLIFILSKIRHPKYAFTNARMEFAQKILRDLGIEKYFKAVFHPNIPSKRKPILFKPMKDSFKFVQKFLRIKNPKLITFYDDKEKNIKIAKMLGWNARLTIYPGVLDGIEIFVTD</sequence>
<name>A0A1X0QF54_9MICR</name>
<protein>
    <submittedName>
        <fullName evidence="2">Uncharacterized protein</fullName>
    </submittedName>
</protein>
<keyword evidence="1" id="KW-0732">Signal</keyword>
<dbReference type="InterPro" id="IPR036412">
    <property type="entry name" value="HAD-like_sf"/>
</dbReference>
<organism evidence="2 3">
    <name type="scientific">Hepatospora eriocheir</name>
    <dbReference type="NCBI Taxonomy" id="1081669"/>
    <lineage>
        <taxon>Eukaryota</taxon>
        <taxon>Fungi</taxon>
        <taxon>Fungi incertae sedis</taxon>
        <taxon>Microsporidia</taxon>
        <taxon>Hepatosporidae</taxon>
        <taxon>Hepatospora</taxon>
    </lineage>
</organism>
<dbReference type="Gene3D" id="3.40.50.1000">
    <property type="entry name" value="HAD superfamily/HAD-like"/>
    <property type="match status" value="1"/>
</dbReference>
<dbReference type="AlphaFoldDB" id="A0A1X0QF54"/>
<proteinExistence type="predicted"/>
<feature type="signal peptide" evidence="1">
    <location>
        <begin position="1"/>
        <end position="17"/>
    </location>
</feature>
<dbReference type="SUPFAM" id="SSF56784">
    <property type="entry name" value="HAD-like"/>
    <property type="match status" value="1"/>
</dbReference>
<evidence type="ECO:0000313" key="2">
    <source>
        <dbReference type="EMBL" id="ORD98396.1"/>
    </source>
</evidence>
<dbReference type="InterPro" id="IPR023214">
    <property type="entry name" value="HAD_sf"/>
</dbReference>